<dbReference type="InterPro" id="IPR039853">
    <property type="entry name" value="Pinin"/>
</dbReference>
<comment type="caution">
    <text evidence="3">The sequence shown here is derived from an EMBL/GenBank/DDBJ whole genome shotgun (WGS) entry which is preliminary data.</text>
</comment>
<dbReference type="KEGG" id="qsa:O6P43_031558"/>
<sequence>MYKYDYVVLLRTLSVSLTLRRHSSSASSISNTVGSTVVEKKEEQLRKEIEELQRQQFKITKKLPDPLGLRRGGFSGAGLRNFAANGSRQLGFVRPGDRNEEDQQPAKRRLSSAVVKVGEQEISEDVEVAKDVEKKEFNWRGSYLDWHS</sequence>
<protein>
    <submittedName>
        <fullName evidence="3">Pinin</fullName>
    </submittedName>
</protein>
<dbReference type="EMBL" id="JARAOO010000013">
    <property type="protein sequence ID" value="KAJ7946661.1"/>
    <property type="molecule type" value="Genomic_DNA"/>
</dbReference>
<evidence type="ECO:0000313" key="3">
    <source>
        <dbReference type="EMBL" id="KAJ7946661.1"/>
    </source>
</evidence>
<evidence type="ECO:0000313" key="4">
    <source>
        <dbReference type="Proteomes" id="UP001163823"/>
    </source>
</evidence>
<dbReference type="AlphaFoldDB" id="A0AAD7P915"/>
<feature type="coiled-coil region" evidence="1">
    <location>
        <begin position="35"/>
        <end position="62"/>
    </location>
</feature>
<organism evidence="3 4">
    <name type="scientific">Quillaja saponaria</name>
    <name type="common">Soap bark tree</name>
    <dbReference type="NCBI Taxonomy" id="32244"/>
    <lineage>
        <taxon>Eukaryota</taxon>
        <taxon>Viridiplantae</taxon>
        <taxon>Streptophyta</taxon>
        <taxon>Embryophyta</taxon>
        <taxon>Tracheophyta</taxon>
        <taxon>Spermatophyta</taxon>
        <taxon>Magnoliopsida</taxon>
        <taxon>eudicotyledons</taxon>
        <taxon>Gunneridae</taxon>
        <taxon>Pentapetalae</taxon>
        <taxon>rosids</taxon>
        <taxon>fabids</taxon>
        <taxon>Fabales</taxon>
        <taxon>Quillajaceae</taxon>
        <taxon>Quillaja</taxon>
    </lineage>
</organism>
<dbReference type="PANTHER" id="PTHR12707">
    <property type="entry name" value="PINN"/>
    <property type="match status" value="1"/>
</dbReference>
<evidence type="ECO:0000256" key="1">
    <source>
        <dbReference type="SAM" id="Coils"/>
    </source>
</evidence>
<dbReference type="Proteomes" id="UP001163823">
    <property type="component" value="Chromosome 13"/>
</dbReference>
<reference evidence="3" key="1">
    <citation type="journal article" date="2023" name="Science">
        <title>Elucidation of the pathway for biosynthesis of saponin adjuvants from the soapbark tree.</title>
        <authorList>
            <person name="Reed J."/>
            <person name="Orme A."/>
            <person name="El-Demerdash A."/>
            <person name="Owen C."/>
            <person name="Martin L.B.B."/>
            <person name="Misra R.C."/>
            <person name="Kikuchi S."/>
            <person name="Rejzek M."/>
            <person name="Martin A.C."/>
            <person name="Harkess A."/>
            <person name="Leebens-Mack J."/>
            <person name="Louveau T."/>
            <person name="Stephenson M.J."/>
            <person name="Osbourn A."/>
        </authorList>
    </citation>
    <scope>NUCLEOTIDE SEQUENCE</scope>
    <source>
        <strain evidence="3">S10</strain>
    </source>
</reference>
<proteinExistence type="predicted"/>
<name>A0AAD7P915_QUISA</name>
<keyword evidence="4" id="KW-1185">Reference proteome</keyword>
<gene>
    <name evidence="3" type="ORF">O6P43_031558</name>
</gene>
<accession>A0AAD7P915</accession>
<feature type="region of interest" description="Disordered" evidence="2">
    <location>
        <begin position="90"/>
        <end position="112"/>
    </location>
</feature>
<dbReference type="GO" id="GO:0071013">
    <property type="term" value="C:catalytic step 2 spliceosome"/>
    <property type="evidence" value="ECO:0007669"/>
    <property type="project" value="TreeGrafter"/>
</dbReference>
<dbReference type="PANTHER" id="PTHR12707:SF0">
    <property type="entry name" value="PININ"/>
    <property type="match status" value="1"/>
</dbReference>
<evidence type="ECO:0000256" key="2">
    <source>
        <dbReference type="SAM" id="MobiDB-lite"/>
    </source>
</evidence>
<keyword evidence="1" id="KW-0175">Coiled coil</keyword>